<evidence type="ECO:0000313" key="2">
    <source>
        <dbReference type="Proteomes" id="UP000805193"/>
    </source>
</evidence>
<dbReference type="EMBL" id="JABSTQ010010719">
    <property type="protein sequence ID" value="KAG0418644.1"/>
    <property type="molecule type" value="Genomic_DNA"/>
</dbReference>
<organism evidence="1 2">
    <name type="scientific">Ixodes persulcatus</name>
    <name type="common">Taiga tick</name>
    <dbReference type="NCBI Taxonomy" id="34615"/>
    <lineage>
        <taxon>Eukaryota</taxon>
        <taxon>Metazoa</taxon>
        <taxon>Ecdysozoa</taxon>
        <taxon>Arthropoda</taxon>
        <taxon>Chelicerata</taxon>
        <taxon>Arachnida</taxon>
        <taxon>Acari</taxon>
        <taxon>Parasitiformes</taxon>
        <taxon>Ixodida</taxon>
        <taxon>Ixodoidea</taxon>
        <taxon>Ixodidae</taxon>
        <taxon>Ixodinae</taxon>
        <taxon>Ixodes</taxon>
    </lineage>
</organism>
<name>A0AC60PF09_IXOPE</name>
<dbReference type="Proteomes" id="UP000805193">
    <property type="component" value="Unassembled WGS sequence"/>
</dbReference>
<reference evidence="1 2" key="1">
    <citation type="journal article" date="2020" name="Cell">
        <title>Large-Scale Comparative Analyses of Tick Genomes Elucidate Their Genetic Diversity and Vector Capacities.</title>
        <authorList>
            <consortium name="Tick Genome and Microbiome Consortium (TIGMIC)"/>
            <person name="Jia N."/>
            <person name="Wang J."/>
            <person name="Shi W."/>
            <person name="Du L."/>
            <person name="Sun Y."/>
            <person name="Zhan W."/>
            <person name="Jiang J.F."/>
            <person name="Wang Q."/>
            <person name="Zhang B."/>
            <person name="Ji P."/>
            <person name="Bell-Sakyi L."/>
            <person name="Cui X.M."/>
            <person name="Yuan T.T."/>
            <person name="Jiang B.G."/>
            <person name="Yang W.F."/>
            <person name="Lam T.T."/>
            <person name="Chang Q.C."/>
            <person name="Ding S.J."/>
            <person name="Wang X.J."/>
            <person name="Zhu J.G."/>
            <person name="Ruan X.D."/>
            <person name="Zhao L."/>
            <person name="Wei J.T."/>
            <person name="Ye R.Z."/>
            <person name="Que T.C."/>
            <person name="Du C.H."/>
            <person name="Zhou Y.H."/>
            <person name="Cheng J.X."/>
            <person name="Dai P.F."/>
            <person name="Guo W.B."/>
            <person name="Han X.H."/>
            <person name="Huang E.J."/>
            <person name="Li L.F."/>
            <person name="Wei W."/>
            <person name="Gao Y.C."/>
            <person name="Liu J.Z."/>
            <person name="Shao H.Z."/>
            <person name="Wang X."/>
            <person name="Wang C.C."/>
            <person name="Yang T.C."/>
            <person name="Huo Q.B."/>
            <person name="Li W."/>
            <person name="Chen H.Y."/>
            <person name="Chen S.E."/>
            <person name="Zhou L.G."/>
            <person name="Ni X.B."/>
            <person name="Tian J.H."/>
            <person name="Sheng Y."/>
            <person name="Liu T."/>
            <person name="Pan Y.S."/>
            <person name="Xia L.Y."/>
            <person name="Li J."/>
            <person name="Zhao F."/>
            <person name="Cao W.C."/>
        </authorList>
    </citation>
    <scope>NUCLEOTIDE SEQUENCE [LARGE SCALE GENOMIC DNA]</scope>
    <source>
        <strain evidence="1">Iper-2018</strain>
    </source>
</reference>
<feature type="non-terminal residue" evidence="1">
    <location>
        <position position="1"/>
    </location>
</feature>
<protein>
    <submittedName>
        <fullName evidence="1">Uncharacterized protein</fullName>
    </submittedName>
</protein>
<comment type="caution">
    <text evidence="1">The sequence shown here is derived from an EMBL/GenBank/DDBJ whole genome shotgun (WGS) entry which is preliminary data.</text>
</comment>
<gene>
    <name evidence="1" type="ORF">HPB47_004685</name>
</gene>
<keyword evidence="2" id="KW-1185">Reference proteome</keyword>
<proteinExistence type="predicted"/>
<accession>A0AC60PF09</accession>
<sequence length="654" mass="72307">VQTGQDRLSPSPLSPLPYSTSSCLVNKWQEERVVEQRIELIGDIFRGPTEGSPGVSPGTSGQESAGVDTESYYEEHMGRGLVMGSGSMELDSGSQDLGSSGDGGGGAFVAGAGIFNPDAVGDTKRRSSLETTSNVSRSTKVVAILPEVTVICFLLALMLVLVASAILLSWTVQRHERPVHPDGDAKAHLQTFDPSLHVTRGSPAMPSKYPGQMLRYLSSQWQDSRTRACSDFYDFVCGPWAEQQSPDATYQDADGALSADIETHVRDFLNGQESGDLEPLFRFWKGCLDLDLVPLTRVLGLARNLGLDLSRSMAFRSKERLLGLAVTLVQEFGLCSLLTVELDRDPEGTAAYIIAVGEPELPLGKLRPPAPWNRGKTRRMLTKVGADLAALLDPGVEKTEQASEGFANITMVLTSASMAHLHLSEQMAEYEVRRYEDLQFLHPLLIGLYGSTQAVGFGTKVLVKNPKFLRKLEKLLEHNRIQLHQYMVVLSLLHLSPFLRVVEPVGLFLSSLTGLPISPDLPNRETLCLHLAERTLPNLLQMAYERIFKSSNLFDELMGDVMVEEVKNAFLEHIQSLNLMDAWTKVVAKIKTKNVKVYSFYPVTLAQPASLADYVAKLTQSVPWEFDVVDYYIRLRGFLAQMMERDDSLQLFIP</sequence>
<feature type="non-terminal residue" evidence="1">
    <location>
        <position position="654"/>
    </location>
</feature>
<evidence type="ECO:0000313" key="1">
    <source>
        <dbReference type="EMBL" id="KAG0418644.1"/>
    </source>
</evidence>